<sequence length="160" mass="18910">MDKIEVILKNIEPIIMNCKKKANIPSWEIEDYMQEGMIVALELYNQILLADKEDSGLNFYVYFKVKYSQFLIDAYRKSQAYKRRYELPDYAEISLVRSVADEKQGVAENFIYELLFNEITEILTPAELITFQDLLDGRVVDRNKKYRLKAKIIRFLFGDV</sequence>
<dbReference type="RefSeq" id="WP_172356100.1">
    <property type="nucleotide sequence ID" value="NZ_BLLH01000003.1"/>
</dbReference>
<evidence type="ECO:0000313" key="2">
    <source>
        <dbReference type="Proteomes" id="UP000475928"/>
    </source>
</evidence>
<accession>A0A6A0B5K6</accession>
<name>A0A6A0B5K6_9LACT</name>
<evidence type="ECO:0000313" key="1">
    <source>
        <dbReference type="EMBL" id="GFH40512.1"/>
    </source>
</evidence>
<keyword evidence="2" id="KW-1185">Reference proteome</keyword>
<proteinExistence type="predicted"/>
<reference evidence="1 2" key="1">
    <citation type="submission" date="2020-02" db="EMBL/GenBank/DDBJ databases">
        <title>Draft genome sequence of Lactococcus sp. Hs20B0-1.</title>
        <authorList>
            <person name="Noda S."/>
            <person name="Yuki M."/>
            <person name="Ohkuma M."/>
        </authorList>
    </citation>
    <scope>NUCLEOTIDE SEQUENCE [LARGE SCALE GENOMIC DNA]</scope>
    <source>
        <strain evidence="1 2">Hs20B0-1</strain>
    </source>
</reference>
<dbReference type="Proteomes" id="UP000475928">
    <property type="component" value="Unassembled WGS sequence"/>
</dbReference>
<gene>
    <name evidence="1" type="primary">comX</name>
    <name evidence="1" type="ORF">Hs20B_09100</name>
</gene>
<protein>
    <submittedName>
        <fullName evidence="1">Protein ComX</fullName>
    </submittedName>
</protein>
<dbReference type="AlphaFoldDB" id="A0A6A0B5K6"/>
<organism evidence="1 2">
    <name type="scientific">Pseudolactococcus insecticola</name>
    <dbReference type="NCBI Taxonomy" id="2709158"/>
    <lineage>
        <taxon>Bacteria</taxon>
        <taxon>Bacillati</taxon>
        <taxon>Bacillota</taxon>
        <taxon>Bacilli</taxon>
        <taxon>Lactobacillales</taxon>
        <taxon>Streptococcaceae</taxon>
        <taxon>Pseudolactococcus</taxon>
    </lineage>
</organism>
<comment type="caution">
    <text evidence="1">The sequence shown here is derived from an EMBL/GenBank/DDBJ whole genome shotgun (WGS) entry which is preliminary data.</text>
</comment>
<dbReference type="EMBL" id="BLLH01000003">
    <property type="protein sequence ID" value="GFH40512.1"/>
    <property type="molecule type" value="Genomic_DNA"/>
</dbReference>